<protein>
    <submittedName>
        <fullName evidence="2">Uncharacterized protein</fullName>
    </submittedName>
</protein>
<dbReference type="EMBL" id="MT630670">
    <property type="protein sequence ID" value="QNO41762.1"/>
    <property type="molecule type" value="Genomic_DNA"/>
</dbReference>
<feature type="compositionally biased region" description="Basic and acidic residues" evidence="1">
    <location>
        <begin position="1"/>
        <end position="14"/>
    </location>
</feature>
<feature type="region of interest" description="Disordered" evidence="1">
    <location>
        <begin position="1"/>
        <end position="30"/>
    </location>
</feature>
<evidence type="ECO:0000313" key="2">
    <source>
        <dbReference type="EMBL" id="QNO41762.1"/>
    </source>
</evidence>
<organism evidence="2">
    <name type="scientific">Candidatus Methanogaster sp. ANME-2c ERB4</name>
    <dbReference type="NCBI Taxonomy" id="2759911"/>
    <lineage>
        <taxon>Archaea</taxon>
        <taxon>Methanobacteriati</taxon>
        <taxon>Methanobacteriota</taxon>
        <taxon>Stenosarchaea group</taxon>
        <taxon>Methanomicrobia</taxon>
        <taxon>Methanosarcinales</taxon>
        <taxon>ANME-2 cluster</taxon>
        <taxon>Candidatus Methanogasteraceae</taxon>
        <taxon>Candidatus Methanogaster</taxon>
    </lineage>
</organism>
<accession>A0A7G9Y178</accession>
<dbReference type="AlphaFoldDB" id="A0A7G9Y178"/>
<name>A0A7G9Y178_9EURY</name>
<gene>
    <name evidence="2" type="ORF">PIKABMHP_00003</name>
</gene>
<reference evidence="2" key="1">
    <citation type="submission" date="2020-06" db="EMBL/GenBank/DDBJ databases">
        <title>Unique genomic features of the anaerobic methanotrophic archaea.</title>
        <authorList>
            <person name="Chadwick G.L."/>
            <person name="Skennerton C.T."/>
            <person name="Laso-Perez R."/>
            <person name="Leu A.O."/>
            <person name="Speth D.R."/>
            <person name="Yu H."/>
            <person name="Morgan-Lang C."/>
            <person name="Hatzenpichler R."/>
            <person name="Goudeau D."/>
            <person name="Malmstrom R."/>
            <person name="Brazelton W.J."/>
            <person name="Woyke T."/>
            <person name="Hallam S.J."/>
            <person name="Tyson G.W."/>
            <person name="Wegener G."/>
            <person name="Boetius A."/>
            <person name="Orphan V."/>
        </authorList>
    </citation>
    <scope>NUCLEOTIDE SEQUENCE</scope>
</reference>
<sequence>MTLTKDETESKDLSEYTSLKELSIGDGGEI</sequence>
<proteinExistence type="predicted"/>
<evidence type="ECO:0000256" key="1">
    <source>
        <dbReference type="SAM" id="MobiDB-lite"/>
    </source>
</evidence>